<dbReference type="InterPro" id="IPR001853">
    <property type="entry name" value="DSBA-like_thioredoxin_dom"/>
</dbReference>
<comment type="similarity">
    <text evidence="1 4">Belongs to the GST superfamily. Kappa family.</text>
</comment>
<dbReference type="GO" id="GO:0006749">
    <property type="term" value="P:glutathione metabolic process"/>
    <property type="evidence" value="ECO:0007669"/>
    <property type="project" value="TreeGrafter"/>
</dbReference>
<evidence type="ECO:0000313" key="7">
    <source>
        <dbReference type="EMBL" id="KIW52679.1"/>
    </source>
</evidence>
<evidence type="ECO:0000256" key="2">
    <source>
        <dbReference type="ARBA" id="ARBA00022679"/>
    </source>
</evidence>
<name>A0A0D2EXY2_9EURO</name>
<sequence>MPRPHLTLFFDLHSPYSYLAFYVLHNSPVFRKCDVTYIPVLLVAFIKAIGVQPPWSSPNKVKYMTSDITRWSRDFNIPWTPGWPENYPFKATTLKVQRVLTACSLECPERYPNLLAALYHAFWVDKKGVQLPGVYEPIVMSVLGREVAGRVVERSTDEEIKTLLKHHTDKCIASGAPGVPWLKAVNQDGQEEYFWGFDHLGQVARHLGLEKLSGPHL</sequence>
<dbReference type="PANTHER" id="PTHR42943:SF2">
    <property type="entry name" value="GLUTATHIONE S-TRANSFERASE KAPPA 1"/>
    <property type="match status" value="1"/>
</dbReference>
<accession>A0A0D2EXY2</accession>
<dbReference type="RefSeq" id="XP_013313263.1">
    <property type="nucleotide sequence ID" value="XM_013457809.1"/>
</dbReference>
<dbReference type="GO" id="GO:0004364">
    <property type="term" value="F:glutathione transferase activity"/>
    <property type="evidence" value="ECO:0007669"/>
    <property type="project" value="UniProtKB-UniRule"/>
</dbReference>
<evidence type="ECO:0000256" key="5">
    <source>
        <dbReference type="PIRSR" id="PIRSR006386-1"/>
    </source>
</evidence>
<dbReference type="InterPro" id="IPR014440">
    <property type="entry name" value="HCCAis_GSTk"/>
</dbReference>
<dbReference type="HOGENOM" id="CLU_069253_1_4_1"/>
<dbReference type="PIRSF" id="PIRSF006386">
    <property type="entry name" value="HCCAis_GSTk"/>
    <property type="match status" value="1"/>
</dbReference>
<dbReference type="EC" id="2.5.1.18" evidence="4"/>
<proteinExistence type="inferred from homology"/>
<dbReference type="AlphaFoldDB" id="A0A0D2EXY2"/>
<dbReference type="Proteomes" id="UP000054342">
    <property type="component" value="Unassembled WGS sequence"/>
</dbReference>
<dbReference type="PANTHER" id="PTHR42943">
    <property type="entry name" value="GLUTATHIONE S-TRANSFERASE KAPPA"/>
    <property type="match status" value="1"/>
</dbReference>
<dbReference type="OrthoDB" id="4664297at2759"/>
<dbReference type="STRING" id="348802.A0A0D2EXY2"/>
<feature type="active site" description="Nucleophile" evidence="5">
    <location>
        <position position="14"/>
    </location>
</feature>
<keyword evidence="8" id="KW-1185">Reference proteome</keyword>
<organism evidence="7 8">
    <name type="scientific">Exophiala xenobiotica</name>
    <dbReference type="NCBI Taxonomy" id="348802"/>
    <lineage>
        <taxon>Eukaryota</taxon>
        <taxon>Fungi</taxon>
        <taxon>Dikarya</taxon>
        <taxon>Ascomycota</taxon>
        <taxon>Pezizomycotina</taxon>
        <taxon>Eurotiomycetes</taxon>
        <taxon>Chaetothyriomycetidae</taxon>
        <taxon>Chaetothyriales</taxon>
        <taxon>Herpotrichiellaceae</taxon>
        <taxon>Exophiala</taxon>
    </lineage>
</organism>
<dbReference type="Pfam" id="PF01323">
    <property type="entry name" value="DSBA"/>
    <property type="match status" value="1"/>
</dbReference>
<evidence type="ECO:0000256" key="4">
    <source>
        <dbReference type="PIRNR" id="PIRNR006386"/>
    </source>
</evidence>
<comment type="catalytic activity">
    <reaction evidence="3 4">
        <text>RX + glutathione = an S-substituted glutathione + a halide anion + H(+)</text>
        <dbReference type="Rhea" id="RHEA:16437"/>
        <dbReference type="ChEBI" id="CHEBI:15378"/>
        <dbReference type="ChEBI" id="CHEBI:16042"/>
        <dbReference type="ChEBI" id="CHEBI:17792"/>
        <dbReference type="ChEBI" id="CHEBI:57925"/>
        <dbReference type="ChEBI" id="CHEBI:90779"/>
        <dbReference type="EC" id="2.5.1.18"/>
    </reaction>
</comment>
<dbReference type="Gene3D" id="3.40.30.10">
    <property type="entry name" value="Glutaredoxin"/>
    <property type="match status" value="1"/>
</dbReference>
<keyword evidence="2 4" id="KW-0808">Transferase</keyword>
<dbReference type="EMBL" id="KN847321">
    <property type="protein sequence ID" value="KIW52679.1"/>
    <property type="molecule type" value="Genomic_DNA"/>
</dbReference>
<feature type="domain" description="DSBA-like thioredoxin" evidence="6">
    <location>
        <begin position="6"/>
        <end position="207"/>
    </location>
</feature>
<dbReference type="SUPFAM" id="SSF52833">
    <property type="entry name" value="Thioredoxin-like"/>
    <property type="match status" value="1"/>
</dbReference>
<evidence type="ECO:0000256" key="1">
    <source>
        <dbReference type="ARBA" id="ARBA00006494"/>
    </source>
</evidence>
<dbReference type="GO" id="GO:0004602">
    <property type="term" value="F:glutathione peroxidase activity"/>
    <property type="evidence" value="ECO:0007669"/>
    <property type="project" value="TreeGrafter"/>
</dbReference>
<evidence type="ECO:0000313" key="8">
    <source>
        <dbReference type="Proteomes" id="UP000054342"/>
    </source>
</evidence>
<dbReference type="FunFam" id="3.40.30.10:FF:000096">
    <property type="entry name" value="Glutathione S-transferase kappa"/>
    <property type="match status" value="1"/>
</dbReference>
<protein>
    <recommendedName>
        <fullName evidence="4">Glutathione S-transferase kappa</fullName>
        <ecNumber evidence="4">2.5.1.18</ecNumber>
    </recommendedName>
</protein>
<dbReference type="GeneID" id="25330212"/>
<evidence type="ECO:0000256" key="3">
    <source>
        <dbReference type="ARBA" id="ARBA00047960"/>
    </source>
</evidence>
<dbReference type="GO" id="GO:0005739">
    <property type="term" value="C:mitochondrion"/>
    <property type="evidence" value="ECO:0007669"/>
    <property type="project" value="TreeGrafter"/>
</dbReference>
<dbReference type="GO" id="GO:0005777">
    <property type="term" value="C:peroxisome"/>
    <property type="evidence" value="ECO:0007669"/>
    <property type="project" value="TreeGrafter"/>
</dbReference>
<dbReference type="InterPro" id="IPR051924">
    <property type="entry name" value="GST_Kappa/NadH"/>
</dbReference>
<gene>
    <name evidence="7" type="ORF">PV05_08304</name>
</gene>
<dbReference type="InterPro" id="IPR036249">
    <property type="entry name" value="Thioredoxin-like_sf"/>
</dbReference>
<evidence type="ECO:0000259" key="6">
    <source>
        <dbReference type="Pfam" id="PF01323"/>
    </source>
</evidence>
<reference evidence="7 8" key="1">
    <citation type="submission" date="2015-01" db="EMBL/GenBank/DDBJ databases">
        <title>The Genome Sequence of Exophiala xenobiotica CBS118157.</title>
        <authorList>
            <consortium name="The Broad Institute Genomics Platform"/>
            <person name="Cuomo C."/>
            <person name="de Hoog S."/>
            <person name="Gorbushina A."/>
            <person name="Stielow B."/>
            <person name="Teixiera M."/>
            <person name="Abouelleil A."/>
            <person name="Chapman S.B."/>
            <person name="Priest M."/>
            <person name="Young S.K."/>
            <person name="Wortman J."/>
            <person name="Nusbaum C."/>
            <person name="Birren B."/>
        </authorList>
    </citation>
    <scope>NUCLEOTIDE SEQUENCE [LARGE SCALE GENOMIC DNA]</scope>
    <source>
        <strain evidence="7 8">CBS 118157</strain>
    </source>
</reference>